<dbReference type="FunFam" id="3.40.50.300:FF:000800">
    <property type="entry name" value="ATP-binding cassette sub-family D member 1"/>
    <property type="match status" value="1"/>
</dbReference>
<gene>
    <name evidence="17" type="ORF">THASP1DRAFT_23950</name>
</gene>
<evidence type="ECO:0000259" key="16">
    <source>
        <dbReference type="PROSITE" id="PS50893"/>
    </source>
</evidence>
<organism evidence="17 18">
    <name type="scientific">Thamnocephalis sphaerospora</name>
    <dbReference type="NCBI Taxonomy" id="78915"/>
    <lineage>
        <taxon>Eukaryota</taxon>
        <taxon>Fungi</taxon>
        <taxon>Fungi incertae sedis</taxon>
        <taxon>Zoopagomycota</taxon>
        <taxon>Zoopagomycotina</taxon>
        <taxon>Zoopagomycetes</taxon>
        <taxon>Zoopagales</taxon>
        <taxon>Sigmoideomycetaceae</taxon>
        <taxon>Thamnocephalis</taxon>
    </lineage>
</organism>
<evidence type="ECO:0000256" key="9">
    <source>
        <dbReference type="ARBA" id="ARBA00022967"/>
    </source>
</evidence>
<dbReference type="GO" id="GO:0042760">
    <property type="term" value="P:very long-chain fatty acid catabolic process"/>
    <property type="evidence" value="ECO:0007669"/>
    <property type="project" value="TreeGrafter"/>
</dbReference>
<keyword evidence="7" id="KW-0378">Hydrolase</keyword>
<feature type="transmembrane region" description="Helical" evidence="15">
    <location>
        <begin position="27"/>
        <end position="44"/>
    </location>
</feature>
<keyword evidence="12" id="KW-0576">Peroxisome</keyword>
<evidence type="ECO:0000256" key="14">
    <source>
        <dbReference type="SAM" id="MobiDB-lite"/>
    </source>
</evidence>
<evidence type="ECO:0000256" key="4">
    <source>
        <dbReference type="ARBA" id="ARBA00022448"/>
    </source>
</evidence>
<keyword evidence="10 15" id="KW-1133">Transmembrane helix</keyword>
<evidence type="ECO:0000256" key="11">
    <source>
        <dbReference type="ARBA" id="ARBA00023136"/>
    </source>
</evidence>
<feature type="coiled-coil region" evidence="13">
    <location>
        <begin position="687"/>
        <end position="714"/>
    </location>
</feature>
<dbReference type="SMART" id="SM00382">
    <property type="entry name" value="AAA"/>
    <property type="match status" value="1"/>
</dbReference>
<keyword evidence="18" id="KW-1185">Reference proteome</keyword>
<dbReference type="GO" id="GO:0012505">
    <property type="term" value="C:endomembrane system"/>
    <property type="evidence" value="ECO:0007669"/>
    <property type="project" value="UniProtKB-SubCell"/>
</dbReference>
<dbReference type="AlphaFoldDB" id="A0A4P9XPR1"/>
<protein>
    <submittedName>
        <fullName evidence="17">ABC transporter transmembrane region 2-domain-containing protein</fullName>
    </submittedName>
</protein>
<dbReference type="GO" id="GO:0005778">
    <property type="term" value="C:peroxisomal membrane"/>
    <property type="evidence" value="ECO:0007669"/>
    <property type="project" value="TreeGrafter"/>
</dbReference>
<comment type="subcellular location">
    <subcellularLocation>
        <location evidence="1">Endomembrane system</location>
        <topology evidence="1">Multi-pass membrane protein</topology>
    </subcellularLocation>
    <subcellularLocation>
        <location evidence="2">Peroxisome</location>
    </subcellularLocation>
</comment>
<dbReference type="EMBL" id="KZ992651">
    <property type="protein sequence ID" value="RKP07988.1"/>
    <property type="molecule type" value="Genomic_DNA"/>
</dbReference>
<feature type="transmembrane region" description="Helical" evidence="15">
    <location>
        <begin position="105"/>
        <end position="128"/>
    </location>
</feature>
<dbReference type="PROSITE" id="PS50893">
    <property type="entry name" value="ABC_TRANSPORTER_2"/>
    <property type="match status" value="1"/>
</dbReference>
<keyword evidence="4" id="KW-0813">Transport</keyword>
<feature type="transmembrane region" description="Helical" evidence="15">
    <location>
        <begin position="148"/>
        <end position="167"/>
    </location>
</feature>
<keyword evidence="5 15" id="KW-0812">Transmembrane</keyword>
<dbReference type="STRING" id="78915.A0A4P9XPR1"/>
<dbReference type="InterPro" id="IPR050835">
    <property type="entry name" value="ABC_transporter_sub-D"/>
</dbReference>
<evidence type="ECO:0000313" key="18">
    <source>
        <dbReference type="Proteomes" id="UP000271241"/>
    </source>
</evidence>
<dbReference type="InterPro" id="IPR027417">
    <property type="entry name" value="P-loop_NTPase"/>
</dbReference>
<evidence type="ECO:0000256" key="6">
    <source>
        <dbReference type="ARBA" id="ARBA00022741"/>
    </source>
</evidence>
<evidence type="ECO:0000256" key="10">
    <source>
        <dbReference type="ARBA" id="ARBA00022989"/>
    </source>
</evidence>
<evidence type="ECO:0000256" key="7">
    <source>
        <dbReference type="ARBA" id="ARBA00022801"/>
    </source>
</evidence>
<dbReference type="Proteomes" id="UP000271241">
    <property type="component" value="Unassembled WGS sequence"/>
</dbReference>
<keyword evidence="8" id="KW-0067">ATP-binding</keyword>
<dbReference type="GO" id="GO:0015910">
    <property type="term" value="P:long-chain fatty acid import into peroxisome"/>
    <property type="evidence" value="ECO:0007669"/>
    <property type="project" value="TreeGrafter"/>
</dbReference>
<evidence type="ECO:0000256" key="12">
    <source>
        <dbReference type="ARBA" id="ARBA00023140"/>
    </source>
</evidence>
<keyword evidence="9" id="KW-1278">Translocase</keyword>
<dbReference type="SUPFAM" id="SSF52540">
    <property type="entry name" value="P-loop containing nucleoside triphosphate hydrolases"/>
    <property type="match status" value="1"/>
</dbReference>
<evidence type="ECO:0000256" key="3">
    <source>
        <dbReference type="ARBA" id="ARBA00008575"/>
    </source>
</evidence>
<dbReference type="InterPro" id="IPR003439">
    <property type="entry name" value="ABC_transporter-like_ATP-bd"/>
</dbReference>
<evidence type="ECO:0000256" key="2">
    <source>
        <dbReference type="ARBA" id="ARBA00004275"/>
    </source>
</evidence>
<evidence type="ECO:0000256" key="13">
    <source>
        <dbReference type="SAM" id="Coils"/>
    </source>
</evidence>
<dbReference type="InterPro" id="IPR003593">
    <property type="entry name" value="AAA+_ATPase"/>
</dbReference>
<dbReference type="GO" id="GO:0140359">
    <property type="term" value="F:ABC-type transporter activity"/>
    <property type="evidence" value="ECO:0007669"/>
    <property type="project" value="InterPro"/>
</dbReference>
<feature type="region of interest" description="Disordered" evidence="14">
    <location>
        <begin position="50"/>
        <end position="72"/>
    </location>
</feature>
<name>A0A4P9XPR1_9FUNG</name>
<feature type="domain" description="ABC transporter" evidence="16">
    <location>
        <begin position="469"/>
        <end position="714"/>
    </location>
</feature>
<dbReference type="GO" id="GO:0016887">
    <property type="term" value="F:ATP hydrolysis activity"/>
    <property type="evidence" value="ECO:0007669"/>
    <property type="project" value="InterPro"/>
</dbReference>
<dbReference type="InterPro" id="IPR011527">
    <property type="entry name" value="ABC1_TM_dom"/>
</dbReference>
<dbReference type="CDD" id="cd03223">
    <property type="entry name" value="ABCD_peroxisomal_ALDP"/>
    <property type="match status" value="1"/>
</dbReference>
<dbReference type="PANTHER" id="PTHR11384:SF69">
    <property type="entry name" value="PEROXISOMAL LONG-CHAIN FATTY ACID IMPORT PROTEIN 1"/>
    <property type="match status" value="1"/>
</dbReference>
<evidence type="ECO:0000256" key="15">
    <source>
        <dbReference type="SAM" id="Phobius"/>
    </source>
</evidence>
<dbReference type="Gene3D" id="1.20.1560.10">
    <property type="entry name" value="ABC transporter type 1, transmembrane domain"/>
    <property type="match status" value="1"/>
</dbReference>
<keyword evidence="11 15" id="KW-0472">Membrane</keyword>
<keyword evidence="6" id="KW-0547">Nucleotide-binding</keyword>
<dbReference type="GO" id="GO:0005324">
    <property type="term" value="F:long-chain fatty acid transmembrane transporter activity"/>
    <property type="evidence" value="ECO:0007669"/>
    <property type="project" value="TreeGrafter"/>
</dbReference>
<dbReference type="Pfam" id="PF00005">
    <property type="entry name" value="ABC_tran"/>
    <property type="match status" value="1"/>
</dbReference>
<dbReference type="InterPro" id="IPR036640">
    <property type="entry name" value="ABC1_TM_sf"/>
</dbReference>
<dbReference type="PANTHER" id="PTHR11384">
    <property type="entry name" value="ATP-BINDING CASSETTE, SUB-FAMILY D MEMBER"/>
    <property type="match status" value="1"/>
</dbReference>
<dbReference type="GO" id="GO:0005524">
    <property type="term" value="F:ATP binding"/>
    <property type="evidence" value="ECO:0007669"/>
    <property type="project" value="UniProtKB-KW"/>
</dbReference>
<dbReference type="OrthoDB" id="422637at2759"/>
<feature type="transmembrane region" description="Helical" evidence="15">
    <location>
        <begin position="357"/>
        <end position="375"/>
    </location>
</feature>
<accession>A0A4P9XPR1</accession>
<reference evidence="18" key="1">
    <citation type="journal article" date="2018" name="Nat. Microbiol.">
        <title>Leveraging single-cell genomics to expand the fungal tree of life.</title>
        <authorList>
            <person name="Ahrendt S.R."/>
            <person name="Quandt C.A."/>
            <person name="Ciobanu D."/>
            <person name="Clum A."/>
            <person name="Salamov A."/>
            <person name="Andreopoulos B."/>
            <person name="Cheng J.F."/>
            <person name="Woyke T."/>
            <person name="Pelin A."/>
            <person name="Henrissat B."/>
            <person name="Reynolds N.K."/>
            <person name="Benny G.L."/>
            <person name="Smith M.E."/>
            <person name="James T.Y."/>
            <person name="Grigoriev I.V."/>
        </authorList>
    </citation>
    <scope>NUCLEOTIDE SEQUENCE [LARGE SCALE GENOMIC DNA]</scope>
    <source>
        <strain evidence="18">RSA 1356</strain>
    </source>
</reference>
<evidence type="ECO:0000256" key="1">
    <source>
        <dbReference type="ARBA" id="ARBA00004127"/>
    </source>
</evidence>
<dbReference type="Pfam" id="PF06472">
    <property type="entry name" value="ABC_membrane_2"/>
    <property type="match status" value="1"/>
</dbReference>
<dbReference type="Gene3D" id="3.40.50.300">
    <property type="entry name" value="P-loop containing nucleotide triphosphate hydrolases"/>
    <property type="match status" value="1"/>
</dbReference>
<evidence type="ECO:0000313" key="17">
    <source>
        <dbReference type="EMBL" id="RKP07988.1"/>
    </source>
</evidence>
<comment type="similarity">
    <text evidence="3">Belongs to the ABC transporter superfamily. ABCD family. Peroxisomal fatty acyl CoA transporter (TC 3.A.1.203) subfamily.</text>
</comment>
<dbReference type="GO" id="GO:0006635">
    <property type="term" value="P:fatty acid beta-oxidation"/>
    <property type="evidence" value="ECO:0007669"/>
    <property type="project" value="TreeGrafter"/>
</dbReference>
<proteinExistence type="inferred from homology"/>
<sequence>MPAVFSKPGSTQEVLGQLLRTLSDTRFRNGVYVAIAGLIATRVYQAHQATKRRREQQAREETNNKQSRIRAPGKKNGRVEVDLVFFERLQYLLKIVIPGLRSKEFWMLMLHSAFLVFRTILSVYIAALDGRIVSALVRGRGKDFLTGLMWWMAVAIPATYTNSMLSFMQSKLAIQFRTRLTKHIHDRYLSDMTFYGISNLDDRIKNADQCVTVDTQKFCQSLAEIYSNLAKPLLDIVIYNYQLRQNVGGRFLFLANIVVHASAWVLRALTPPFGKMVAEEQRLELVLTAFSADNVQGEFRFRHSRVIENAEEIALYGGHEIEKSVLDRAYFGLIRHVNRIFRTRILHGMLEDFIIKYFWGAMGLVTCAIPVFMPLKGREAGPNLGQRTQGFITNRRLLLNSSDAFGRIMYSYKEITELAGYTARVAELLEVFEDVKRGRFHKTLVSSADTSENARVLSSRGVVVESEAIEFTDVPIVSPNGDVLVKALSFHVKPGMHLLIVGPNGCGKSSLFRILGGLWPVYGGTVHKPDPSKVFYIPQRPYLSLGTLRDQIIYPHTPADMQARGITDDDLLEILKIVQLGHVVEREGGWETEREWKDALSGGDKQRIAAARLFYHKPRYAILDECTSAVSMDIERIMYTHATELGITLLTVSHRASLWKYHNYILQYDGQGGYVFTKLDAERRLALQEEKQQIEQKLVEVPKLEARLEELRAIQADRQERAD</sequence>
<keyword evidence="13" id="KW-0175">Coiled coil</keyword>
<evidence type="ECO:0000256" key="5">
    <source>
        <dbReference type="ARBA" id="ARBA00022692"/>
    </source>
</evidence>
<evidence type="ECO:0000256" key="8">
    <source>
        <dbReference type="ARBA" id="ARBA00022840"/>
    </source>
</evidence>
<dbReference type="GO" id="GO:0007031">
    <property type="term" value="P:peroxisome organization"/>
    <property type="evidence" value="ECO:0007669"/>
    <property type="project" value="TreeGrafter"/>
</dbReference>